<comment type="caution">
    <text evidence="2">The sequence shown here is derived from an EMBL/GenBank/DDBJ whole genome shotgun (WGS) entry which is preliminary data.</text>
</comment>
<protein>
    <submittedName>
        <fullName evidence="2">Uncharacterized protein</fullName>
    </submittedName>
</protein>
<keyword evidence="1" id="KW-0732">Signal</keyword>
<feature type="chain" id="PRO_5045710504" evidence="1">
    <location>
        <begin position="18"/>
        <end position="190"/>
    </location>
</feature>
<dbReference type="EMBL" id="SBIQ01000674">
    <property type="protein sequence ID" value="KAF7673491.1"/>
    <property type="molecule type" value="Genomic_DNA"/>
</dbReference>
<organism evidence="2 3">
    <name type="scientific">Astathelohania contejeani</name>
    <dbReference type="NCBI Taxonomy" id="164912"/>
    <lineage>
        <taxon>Eukaryota</taxon>
        <taxon>Fungi</taxon>
        <taxon>Fungi incertae sedis</taxon>
        <taxon>Microsporidia</taxon>
        <taxon>Astathelohaniidae</taxon>
        <taxon>Astathelohania</taxon>
    </lineage>
</organism>
<accession>A0ABQ7HV69</accession>
<evidence type="ECO:0000313" key="3">
    <source>
        <dbReference type="Proteomes" id="UP001516464"/>
    </source>
</evidence>
<dbReference type="Proteomes" id="UP001516464">
    <property type="component" value="Unassembled WGS sequence"/>
</dbReference>
<proteinExistence type="predicted"/>
<reference evidence="2 3" key="1">
    <citation type="submission" date="2019-01" db="EMBL/GenBank/DDBJ databases">
        <title>Genomes sequencing and comparative genomics of infectious freshwater microsporidia, Cucumispora dikerogammari and Thelohania contejeani.</title>
        <authorList>
            <person name="Cormier A."/>
            <person name="Giraud I."/>
            <person name="Wattier R."/>
            <person name="Teixeira M."/>
            <person name="Grandjean F."/>
            <person name="Rigaud T."/>
            <person name="Cordaux R."/>
        </authorList>
    </citation>
    <scope>NUCLEOTIDE SEQUENCE [LARGE SCALE GENOMIC DNA]</scope>
    <source>
        <strain evidence="2">T1</strain>
        <tissue evidence="2">Spores</tissue>
    </source>
</reference>
<evidence type="ECO:0000256" key="1">
    <source>
        <dbReference type="SAM" id="SignalP"/>
    </source>
</evidence>
<feature type="signal peptide" evidence="1">
    <location>
        <begin position="1"/>
        <end position="17"/>
    </location>
</feature>
<sequence>MYFALLHVLSVICSNSCEKIIGVAALQKCNKEYFYDNIAKNILKNNQIIYNDDAFINLKNFLYNIGYEDLGETYDFYIQVYLAAMAHRYTRLLSITFTNIYFHSQEDIKGIPILMNKKSYEMIGLWDVIESVNMDNEREILIFLKEDLYCGREYILEFDCNHSHHINFILNDKTNKGIACYYKRMVVLKE</sequence>
<evidence type="ECO:0000313" key="2">
    <source>
        <dbReference type="EMBL" id="KAF7673491.1"/>
    </source>
</evidence>
<gene>
    <name evidence="2" type="ORF">TCON_2752</name>
</gene>
<keyword evidence="3" id="KW-1185">Reference proteome</keyword>
<name>A0ABQ7HV69_9MICR</name>